<evidence type="ECO:0008006" key="3">
    <source>
        <dbReference type="Google" id="ProtNLM"/>
    </source>
</evidence>
<gene>
    <name evidence="1" type="ORF">QRX50_01365</name>
</gene>
<dbReference type="AlphaFoldDB" id="A0A9Y2II93"/>
<name>A0A9Y2II93_9PSEU</name>
<protein>
    <recommendedName>
        <fullName evidence="3">Type IV toxin-antitoxin system AbiEi family antitoxin domain-containing protein</fullName>
    </recommendedName>
</protein>
<organism evidence="1 2">
    <name type="scientific">Amycolatopsis carbonis</name>
    <dbReference type="NCBI Taxonomy" id="715471"/>
    <lineage>
        <taxon>Bacteria</taxon>
        <taxon>Bacillati</taxon>
        <taxon>Actinomycetota</taxon>
        <taxon>Actinomycetes</taxon>
        <taxon>Pseudonocardiales</taxon>
        <taxon>Pseudonocardiaceae</taxon>
        <taxon>Amycolatopsis</taxon>
    </lineage>
</organism>
<dbReference type="KEGG" id="acab:QRX50_01365"/>
<accession>A0A9Y2II93</accession>
<dbReference type="RefSeq" id="WP_285970179.1">
    <property type="nucleotide sequence ID" value="NZ_CP127294.1"/>
</dbReference>
<dbReference type="Proteomes" id="UP001236014">
    <property type="component" value="Chromosome"/>
</dbReference>
<sequence>MTTTASIRDVAHRDSTPVGVIDLKKLRSAGISARRAARLARPGGPWRRVYPGVFVIQDKPPSRLQLLHATIARYGPDAVITGTDALRAHGISHPLTGEIHLLLPHYRRPGSEPGVLTYRTARMPEPVIIDGLPYAGAPRAALDLARREADPKAVERLTTLPLFWGVCARAELLAELDAGNQRGSSAVRAVLRGMDDRETFTDGQALRLLRDTPLPSPQWNVTICDLRGRRIGIADAWWDQVGLAWRYRTGAGPTDFSHLALTATGTVLVRCTPRQLNDTPADITRELVSAYTQAARTPRPKVRAVHRRETAA</sequence>
<evidence type="ECO:0000313" key="1">
    <source>
        <dbReference type="EMBL" id="WIX79491.1"/>
    </source>
</evidence>
<reference evidence="1 2" key="1">
    <citation type="submission" date="2023-06" db="EMBL/GenBank/DDBJ databases">
        <authorList>
            <person name="Oyuntsetseg B."/>
            <person name="Kim S.B."/>
        </authorList>
    </citation>
    <scope>NUCLEOTIDE SEQUENCE [LARGE SCALE GENOMIC DNA]</scope>
    <source>
        <strain evidence="1 2">2-15</strain>
    </source>
</reference>
<dbReference type="EMBL" id="CP127294">
    <property type="protein sequence ID" value="WIX79491.1"/>
    <property type="molecule type" value="Genomic_DNA"/>
</dbReference>
<evidence type="ECO:0000313" key="2">
    <source>
        <dbReference type="Proteomes" id="UP001236014"/>
    </source>
</evidence>
<proteinExistence type="predicted"/>
<keyword evidence="2" id="KW-1185">Reference proteome</keyword>